<dbReference type="InterPro" id="IPR041577">
    <property type="entry name" value="RT_RNaseH_2"/>
</dbReference>
<dbReference type="Pfam" id="PF17919">
    <property type="entry name" value="RT_RNaseH_2"/>
    <property type="match status" value="1"/>
</dbReference>
<dbReference type="InterPro" id="IPR043502">
    <property type="entry name" value="DNA/RNA_pol_sf"/>
</dbReference>
<dbReference type="Gene3D" id="3.10.10.10">
    <property type="entry name" value="HIV Type 1 Reverse Transcriptase, subunit A, domain 1"/>
    <property type="match status" value="1"/>
</dbReference>
<keyword evidence="3" id="KW-1185">Reference proteome</keyword>
<proteinExistence type="predicted"/>
<dbReference type="STRING" id="22663.A0A2I0JAA6"/>
<organism evidence="2 3">
    <name type="scientific">Punica granatum</name>
    <name type="common">Pomegranate</name>
    <dbReference type="NCBI Taxonomy" id="22663"/>
    <lineage>
        <taxon>Eukaryota</taxon>
        <taxon>Viridiplantae</taxon>
        <taxon>Streptophyta</taxon>
        <taxon>Embryophyta</taxon>
        <taxon>Tracheophyta</taxon>
        <taxon>Spermatophyta</taxon>
        <taxon>Magnoliopsida</taxon>
        <taxon>eudicotyledons</taxon>
        <taxon>Gunneridae</taxon>
        <taxon>Pentapetalae</taxon>
        <taxon>rosids</taxon>
        <taxon>malvids</taxon>
        <taxon>Myrtales</taxon>
        <taxon>Lythraceae</taxon>
        <taxon>Punica</taxon>
    </lineage>
</organism>
<dbReference type="Proteomes" id="UP000233551">
    <property type="component" value="Unassembled WGS sequence"/>
</dbReference>
<dbReference type="AlphaFoldDB" id="A0A2I0JAA6"/>
<dbReference type="SUPFAM" id="SSF56672">
    <property type="entry name" value="DNA/RNA polymerases"/>
    <property type="match status" value="1"/>
</dbReference>
<sequence length="235" mass="26983">MDTRTLIHTPKKELSEELPPIRGIEHQIDLIASVAFPNRPAYRCNPGETKELQWQVNELLEKGYVRESMSPCSILALLVPKKDGLMRICVDNRAINMIRKFVKNFSTILAPLTECMKKSTEYKSSESAQQSFEIIKEKLCVAPILALPHFSKMFEINCDASGVGIGAFLMQDKYLIAYFSEKLSSTNLNYSAYDKEFYALIRAPKTWEHYLLPKKLVFHTNHESLIYLWGQSKLN</sequence>
<protein>
    <recommendedName>
        <fullName evidence="1">Reverse transcriptase/retrotransposon-derived protein RNase H-like domain-containing protein</fullName>
    </recommendedName>
</protein>
<dbReference type="PANTHER" id="PTHR35046">
    <property type="entry name" value="ZINC KNUCKLE (CCHC-TYPE) FAMILY PROTEIN"/>
    <property type="match status" value="1"/>
</dbReference>
<dbReference type="PANTHER" id="PTHR35046:SF26">
    <property type="entry name" value="RNA-DIRECTED DNA POLYMERASE"/>
    <property type="match status" value="1"/>
</dbReference>
<feature type="domain" description="Reverse transcriptase/retrotransposon-derived protein RNase H-like" evidence="1">
    <location>
        <begin position="126"/>
        <end position="215"/>
    </location>
</feature>
<evidence type="ECO:0000313" key="3">
    <source>
        <dbReference type="Proteomes" id="UP000233551"/>
    </source>
</evidence>
<name>A0A2I0JAA6_PUNGR</name>
<gene>
    <name evidence="2" type="ORF">CRG98_027024</name>
</gene>
<evidence type="ECO:0000259" key="1">
    <source>
        <dbReference type="Pfam" id="PF17919"/>
    </source>
</evidence>
<evidence type="ECO:0000313" key="2">
    <source>
        <dbReference type="EMBL" id="PKI52596.1"/>
    </source>
</evidence>
<dbReference type="CDD" id="cd09274">
    <property type="entry name" value="RNase_HI_RT_Ty3"/>
    <property type="match status" value="1"/>
</dbReference>
<comment type="caution">
    <text evidence="2">The sequence shown here is derived from an EMBL/GenBank/DDBJ whole genome shotgun (WGS) entry which is preliminary data.</text>
</comment>
<reference evidence="2 3" key="1">
    <citation type="submission" date="2017-11" db="EMBL/GenBank/DDBJ databases">
        <title>De-novo sequencing of pomegranate (Punica granatum L.) genome.</title>
        <authorList>
            <person name="Akparov Z."/>
            <person name="Amiraslanov A."/>
            <person name="Hajiyeva S."/>
            <person name="Abbasov M."/>
            <person name="Kaur K."/>
            <person name="Hamwieh A."/>
            <person name="Solovyev V."/>
            <person name="Salamov A."/>
            <person name="Braich B."/>
            <person name="Kosarev P."/>
            <person name="Mahmoud A."/>
            <person name="Hajiyev E."/>
            <person name="Babayeva S."/>
            <person name="Izzatullayeva V."/>
            <person name="Mammadov A."/>
            <person name="Mammadov A."/>
            <person name="Sharifova S."/>
            <person name="Ojaghi J."/>
            <person name="Eynullazada K."/>
            <person name="Bayramov B."/>
            <person name="Abdulazimova A."/>
            <person name="Shahmuradov I."/>
        </authorList>
    </citation>
    <scope>NUCLEOTIDE SEQUENCE [LARGE SCALE GENOMIC DNA]</scope>
    <source>
        <strain evidence="3">cv. AG2017</strain>
        <tissue evidence="2">Leaf</tissue>
    </source>
</reference>
<accession>A0A2I0JAA6</accession>
<dbReference type="EMBL" id="PGOL01001925">
    <property type="protein sequence ID" value="PKI52596.1"/>
    <property type="molecule type" value="Genomic_DNA"/>
</dbReference>